<reference evidence="4 5" key="1">
    <citation type="journal article" date="2019" name="Nat. Med.">
        <title>A library of human gut bacterial isolates paired with longitudinal multiomics data enables mechanistic microbiome research.</title>
        <authorList>
            <person name="Poyet M."/>
            <person name="Groussin M."/>
            <person name="Gibbons S.M."/>
            <person name="Avila-Pacheco J."/>
            <person name="Jiang X."/>
            <person name="Kearney S.M."/>
            <person name="Perrotta A.R."/>
            <person name="Berdy B."/>
            <person name="Zhao S."/>
            <person name="Lieberman T.D."/>
            <person name="Swanson P.K."/>
            <person name="Smith M."/>
            <person name="Roesemann S."/>
            <person name="Alexander J.E."/>
            <person name="Rich S.A."/>
            <person name="Livny J."/>
            <person name="Vlamakis H."/>
            <person name="Clish C."/>
            <person name="Bullock K."/>
            <person name="Deik A."/>
            <person name="Scott J."/>
            <person name="Pierce K.A."/>
            <person name="Xavier R.J."/>
            <person name="Alm E.J."/>
        </authorList>
    </citation>
    <scope>NUCLEOTIDE SEQUENCE</scope>
    <source>
        <strain evidence="3 5">BIOML-A12</strain>
        <strain evidence="4">BIOML-A6</strain>
    </source>
</reference>
<dbReference type="AlphaFoldDB" id="A0A6A8V623"/>
<keyword evidence="2" id="KW-0732">Signal</keyword>
<protein>
    <recommendedName>
        <fullName evidence="6">Lipoprotein</fullName>
    </recommendedName>
</protein>
<feature type="region of interest" description="Disordered" evidence="1">
    <location>
        <begin position="23"/>
        <end position="64"/>
    </location>
</feature>
<feature type="region of interest" description="Disordered" evidence="1">
    <location>
        <begin position="157"/>
        <end position="193"/>
    </location>
</feature>
<feature type="signal peptide" evidence="2">
    <location>
        <begin position="1"/>
        <end position="18"/>
    </location>
</feature>
<proteinExistence type="predicted"/>
<evidence type="ECO:0008006" key="6">
    <source>
        <dbReference type="Google" id="ProtNLM"/>
    </source>
</evidence>
<dbReference type="EMBL" id="WMZE01000002">
    <property type="protein sequence ID" value="MTS01419.1"/>
    <property type="molecule type" value="Genomic_DNA"/>
</dbReference>
<dbReference type="Proteomes" id="UP000460220">
    <property type="component" value="Unassembled WGS sequence"/>
</dbReference>
<evidence type="ECO:0000313" key="5">
    <source>
        <dbReference type="Proteomes" id="UP000460220"/>
    </source>
</evidence>
<evidence type="ECO:0000313" key="4">
    <source>
        <dbReference type="EMBL" id="MTS01419.1"/>
    </source>
</evidence>
<evidence type="ECO:0000256" key="1">
    <source>
        <dbReference type="SAM" id="MobiDB-lite"/>
    </source>
</evidence>
<dbReference type="RefSeq" id="WP_155125638.1">
    <property type="nucleotide sequence ID" value="NZ_WMYY01000001.1"/>
</dbReference>
<evidence type="ECO:0000256" key="2">
    <source>
        <dbReference type="SAM" id="SignalP"/>
    </source>
</evidence>
<sequence>MKKMILSTAALLTIVSLAACSNKQDTKKDTSNGQSTTKVTSKSATTSKSKDTSTDLEDTSTSSLLTDDEISKAKTVGDFKKLFAKVMDQSVSHTEEEGASVTASAKEQYDATISALKEKLESQKEIFYEGLDSIGLNGDVVPKEDREALIERLKDARDELESTRKELKDMQKELGKSPVADNDSDDSNSDSEE</sequence>
<dbReference type="PROSITE" id="PS51257">
    <property type="entry name" value="PROKAR_LIPOPROTEIN"/>
    <property type="match status" value="1"/>
</dbReference>
<dbReference type="EMBL" id="WMYY01000001">
    <property type="protein sequence ID" value="MTR65861.1"/>
    <property type="molecule type" value="Genomic_DNA"/>
</dbReference>
<feature type="compositionally biased region" description="Basic and acidic residues" evidence="1">
    <location>
        <begin position="157"/>
        <end position="175"/>
    </location>
</feature>
<organism evidence="4">
    <name type="scientific">Streptococcus parasanguinis</name>
    <dbReference type="NCBI Taxonomy" id="1318"/>
    <lineage>
        <taxon>Bacteria</taxon>
        <taxon>Bacillati</taxon>
        <taxon>Bacillota</taxon>
        <taxon>Bacilli</taxon>
        <taxon>Lactobacillales</taxon>
        <taxon>Streptococcaceae</taxon>
        <taxon>Streptococcus</taxon>
    </lineage>
</organism>
<accession>A0A6A8V623</accession>
<feature type="compositionally biased region" description="Low complexity" evidence="1">
    <location>
        <begin position="35"/>
        <end position="47"/>
    </location>
</feature>
<feature type="chain" id="PRO_5038247139" description="Lipoprotein" evidence="2">
    <location>
        <begin position="19"/>
        <end position="193"/>
    </location>
</feature>
<name>A0A6A8V623_STRPA</name>
<feature type="compositionally biased region" description="Acidic residues" evidence="1">
    <location>
        <begin position="182"/>
        <end position="193"/>
    </location>
</feature>
<gene>
    <name evidence="3" type="ORF">GMC73_00970</name>
    <name evidence="4" type="ORF">GMC90_06200</name>
</gene>
<comment type="caution">
    <text evidence="4">The sequence shown here is derived from an EMBL/GenBank/DDBJ whole genome shotgun (WGS) entry which is preliminary data.</text>
</comment>
<evidence type="ECO:0000313" key="3">
    <source>
        <dbReference type="EMBL" id="MTR65861.1"/>
    </source>
</evidence>